<gene>
    <name evidence="1" type="ORF">SAMN05216466_10816</name>
</gene>
<evidence type="ECO:0000313" key="2">
    <source>
        <dbReference type="Proteomes" id="UP000199706"/>
    </source>
</evidence>
<dbReference type="Proteomes" id="UP000199706">
    <property type="component" value="Unassembled WGS sequence"/>
</dbReference>
<accession>A0A1G8AMV9</accession>
<evidence type="ECO:0000313" key="1">
    <source>
        <dbReference type="EMBL" id="SDH22183.1"/>
    </source>
</evidence>
<name>A0A1G8AMV9_9BURK</name>
<sequence>MRAYELRTYTLRTQDALDFYAETVFSRHLNNFSLFGV</sequence>
<evidence type="ECO:0008006" key="3">
    <source>
        <dbReference type="Google" id="ProtNLM"/>
    </source>
</evidence>
<dbReference type="EMBL" id="FNCJ01000008">
    <property type="protein sequence ID" value="SDH22183.1"/>
    <property type="molecule type" value="Genomic_DNA"/>
</dbReference>
<dbReference type="AlphaFoldDB" id="A0A1G8AMV9"/>
<protein>
    <recommendedName>
        <fullName evidence="3">NIPSNAP protein</fullName>
    </recommendedName>
</protein>
<proteinExistence type="predicted"/>
<reference evidence="1 2" key="1">
    <citation type="submission" date="2016-10" db="EMBL/GenBank/DDBJ databases">
        <authorList>
            <person name="de Groot N.N."/>
        </authorList>
    </citation>
    <scope>NUCLEOTIDE SEQUENCE [LARGE SCALE GENOMIC DNA]</scope>
    <source>
        <strain evidence="1 2">LMG 2247</strain>
    </source>
</reference>
<organism evidence="1 2">
    <name type="scientific">Paraburkholderia phenazinium</name>
    <dbReference type="NCBI Taxonomy" id="60549"/>
    <lineage>
        <taxon>Bacteria</taxon>
        <taxon>Pseudomonadati</taxon>
        <taxon>Pseudomonadota</taxon>
        <taxon>Betaproteobacteria</taxon>
        <taxon>Burkholderiales</taxon>
        <taxon>Burkholderiaceae</taxon>
        <taxon>Paraburkholderia</taxon>
    </lineage>
</organism>